<dbReference type="Gene3D" id="1.10.238.20">
    <property type="entry name" value="Pheromone/general odorant binding protein domain"/>
    <property type="match status" value="1"/>
</dbReference>
<keyword evidence="3" id="KW-1185">Reference proteome</keyword>
<sequence>MKLAYCLIIAMVCVTAHTRSTPERDRVYGKMFECQKELGSIVDALENVKNGDINPDTGKLILCIHRKLGIMDQNGDIVPDQYKQHVEAVTDDKDRQKEFQEKCGKPQGENAEAKAINFDTCFQSILKIMGRI</sequence>
<evidence type="ECO:0000313" key="2">
    <source>
        <dbReference type="EMBL" id="CAG9827500.1"/>
    </source>
</evidence>
<keyword evidence="1" id="KW-0732">Signal</keyword>
<dbReference type="Proteomes" id="UP001153709">
    <property type="component" value="Chromosome 1"/>
</dbReference>
<dbReference type="AlphaFoldDB" id="A0A9N9SQM5"/>
<dbReference type="EMBL" id="OU898276">
    <property type="protein sequence ID" value="CAG9827500.1"/>
    <property type="molecule type" value="Genomic_DNA"/>
</dbReference>
<reference evidence="2" key="1">
    <citation type="submission" date="2022-01" db="EMBL/GenBank/DDBJ databases">
        <authorList>
            <person name="King R."/>
        </authorList>
    </citation>
    <scope>NUCLEOTIDE SEQUENCE</scope>
</reference>
<feature type="chain" id="PRO_5040259944" evidence="1">
    <location>
        <begin position="19"/>
        <end position="132"/>
    </location>
</feature>
<dbReference type="Pfam" id="PF01395">
    <property type="entry name" value="PBP_GOBP"/>
    <property type="match status" value="1"/>
</dbReference>
<evidence type="ECO:0000256" key="1">
    <source>
        <dbReference type="SAM" id="SignalP"/>
    </source>
</evidence>
<dbReference type="GO" id="GO:0005549">
    <property type="term" value="F:odorant binding"/>
    <property type="evidence" value="ECO:0007669"/>
    <property type="project" value="InterPro"/>
</dbReference>
<accession>A0A9N9SQM5</accession>
<evidence type="ECO:0000313" key="3">
    <source>
        <dbReference type="Proteomes" id="UP001153709"/>
    </source>
</evidence>
<name>A0A9N9SQM5_DIABA</name>
<feature type="signal peptide" evidence="1">
    <location>
        <begin position="1"/>
        <end position="18"/>
    </location>
</feature>
<dbReference type="InterPro" id="IPR036728">
    <property type="entry name" value="PBP_GOBP_sf"/>
</dbReference>
<organism evidence="2 3">
    <name type="scientific">Diabrotica balteata</name>
    <name type="common">Banded cucumber beetle</name>
    <dbReference type="NCBI Taxonomy" id="107213"/>
    <lineage>
        <taxon>Eukaryota</taxon>
        <taxon>Metazoa</taxon>
        <taxon>Ecdysozoa</taxon>
        <taxon>Arthropoda</taxon>
        <taxon>Hexapoda</taxon>
        <taxon>Insecta</taxon>
        <taxon>Pterygota</taxon>
        <taxon>Neoptera</taxon>
        <taxon>Endopterygota</taxon>
        <taxon>Coleoptera</taxon>
        <taxon>Polyphaga</taxon>
        <taxon>Cucujiformia</taxon>
        <taxon>Chrysomeloidea</taxon>
        <taxon>Chrysomelidae</taxon>
        <taxon>Galerucinae</taxon>
        <taxon>Diabroticina</taxon>
        <taxon>Diabroticites</taxon>
        <taxon>Diabrotica</taxon>
    </lineage>
</organism>
<proteinExistence type="predicted"/>
<dbReference type="OrthoDB" id="6783999at2759"/>
<gene>
    <name evidence="2" type="ORF">DIABBA_LOCUS1491</name>
</gene>
<dbReference type="InterPro" id="IPR006170">
    <property type="entry name" value="PBP/GOBP"/>
</dbReference>
<dbReference type="SUPFAM" id="SSF47565">
    <property type="entry name" value="Insect pheromone/odorant-binding proteins"/>
    <property type="match status" value="1"/>
</dbReference>
<protein>
    <submittedName>
        <fullName evidence="2">Uncharacterized protein</fullName>
    </submittedName>
</protein>
<dbReference type="CDD" id="cd23992">
    <property type="entry name" value="PBP_GOBP"/>
    <property type="match status" value="1"/>
</dbReference>